<dbReference type="EMBL" id="JACCFS010000001">
    <property type="protein sequence ID" value="NYJ38239.1"/>
    <property type="molecule type" value="Genomic_DNA"/>
</dbReference>
<gene>
    <name evidence="1" type="ORF">HNR10_006120</name>
</gene>
<proteinExistence type="predicted"/>
<dbReference type="AlphaFoldDB" id="A0A7Z0JEB2"/>
<comment type="caution">
    <text evidence="1">The sequence shown here is derived from an EMBL/GenBank/DDBJ whole genome shotgun (WGS) entry which is preliminary data.</text>
</comment>
<protein>
    <submittedName>
        <fullName evidence="1">Uncharacterized protein</fullName>
    </submittedName>
</protein>
<evidence type="ECO:0000313" key="2">
    <source>
        <dbReference type="Proteomes" id="UP000572051"/>
    </source>
</evidence>
<dbReference type="Proteomes" id="UP000572051">
    <property type="component" value="Unassembled WGS sequence"/>
</dbReference>
<organism evidence="1 2">
    <name type="scientific">Nocardiopsis aegyptia</name>
    <dbReference type="NCBI Taxonomy" id="220378"/>
    <lineage>
        <taxon>Bacteria</taxon>
        <taxon>Bacillati</taxon>
        <taxon>Actinomycetota</taxon>
        <taxon>Actinomycetes</taxon>
        <taxon>Streptosporangiales</taxon>
        <taxon>Nocardiopsidaceae</taxon>
        <taxon>Nocardiopsis</taxon>
    </lineage>
</organism>
<dbReference type="RefSeq" id="WP_179829407.1">
    <property type="nucleotide sequence ID" value="NZ_JACCFS010000001.1"/>
</dbReference>
<keyword evidence="2" id="KW-1185">Reference proteome</keyword>
<reference evidence="1 2" key="1">
    <citation type="submission" date="2020-07" db="EMBL/GenBank/DDBJ databases">
        <title>Sequencing the genomes of 1000 actinobacteria strains.</title>
        <authorList>
            <person name="Klenk H.-P."/>
        </authorList>
    </citation>
    <scope>NUCLEOTIDE SEQUENCE [LARGE SCALE GENOMIC DNA]</scope>
    <source>
        <strain evidence="1 2">DSM 44442</strain>
    </source>
</reference>
<sequence length="197" mass="20245">MALETAAERAAPRWIAIGVALALIALVTAGWSLANAAIPGTSPVSSGQELDLGGDGTTRAVLVLADDGWGVDVSASHPGQSYRLERASAVLDVVRPEDWEADQPDMAQRWQGARGILLSEDLSTEVGEPGPVASADGTEGWAAHVSRSRGPGTMVVLPAPSSGYAVRLLLQGTDGGPGVTSEQLAHMVTFSEEGVHG</sequence>
<name>A0A7Z0JEB2_9ACTN</name>
<accession>A0A7Z0JEB2</accession>
<evidence type="ECO:0000313" key="1">
    <source>
        <dbReference type="EMBL" id="NYJ38239.1"/>
    </source>
</evidence>